<evidence type="ECO:0000256" key="4">
    <source>
        <dbReference type="ARBA" id="ARBA00022792"/>
    </source>
</evidence>
<dbReference type="InterPro" id="IPR026769">
    <property type="entry name" value="Mic13"/>
</dbReference>
<gene>
    <name evidence="9" type="ORF">BSL78_13807</name>
</gene>
<organism evidence="9 10">
    <name type="scientific">Stichopus japonicus</name>
    <name type="common">Sea cucumber</name>
    <dbReference type="NCBI Taxonomy" id="307972"/>
    <lineage>
        <taxon>Eukaryota</taxon>
        <taxon>Metazoa</taxon>
        <taxon>Echinodermata</taxon>
        <taxon>Eleutherozoa</taxon>
        <taxon>Echinozoa</taxon>
        <taxon>Holothuroidea</taxon>
        <taxon>Aspidochirotacea</taxon>
        <taxon>Aspidochirotida</taxon>
        <taxon>Stichopodidae</taxon>
        <taxon>Apostichopus</taxon>
    </lineage>
</organism>
<name>A0A2G8KMQ3_STIJA</name>
<comment type="subunit">
    <text evidence="8">Component of the mitochondrial contact site and cristae organizing system (MICOS) complex.</text>
</comment>
<evidence type="ECO:0000256" key="8">
    <source>
        <dbReference type="RuleBase" id="RU363009"/>
    </source>
</evidence>
<comment type="similarity">
    <text evidence="2 8">Belongs to the MICOS complex subunit Mic13 family.</text>
</comment>
<reference evidence="9 10" key="1">
    <citation type="journal article" date="2017" name="PLoS Biol.">
        <title>The sea cucumber genome provides insights into morphological evolution and visceral regeneration.</title>
        <authorList>
            <person name="Zhang X."/>
            <person name="Sun L."/>
            <person name="Yuan J."/>
            <person name="Sun Y."/>
            <person name="Gao Y."/>
            <person name="Zhang L."/>
            <person name="Li S."/>
            <person name="Dai H."/>
            <person name="Hamel J.F."/>
            <person name="Liu C."/>
            <person name="Yu Y."/>
            <person name="Liu S."/>
            <person name="Lin W."/>
            <person name="Guo K."/>
            <person name="Jin S."/>
            <person name="Xu P."/>
            <person name="Storey K.B."/>
            <person name="Huan P."/>
            <person name="Zhang T."/>
            <person name="Zhou Y."/>
            <person name="Zhang J."/>
            <person name="Lin C."/>
            <person name="Li X."/>
            <person name="Xing L."/>
            <person name="Huo D."/>
            <person name="Sun M."/>
            <person name="Wang L."/>
            <person name="Mercier A."/>
            <person name="Li F."/>
            <person name="Yang H."/>
            <person name="Xiang J."/>
        </authorList>
    </citation>
    <scope>NUCLEOTIDE SEQUENCE [LARGE SCALE GENOMIC DNA]</scope>
    <source>
        <strain evidence="9">Shaxun</strain>
        <tissue evidence="9">Muscle</tissue>
    </source>
</reference>
<accession>A0A2G8KMQ3</accession>
<keyword evidence="7" id="KW-0472">Membrane</keyword>
<keyword evidence="3" id="KW-0812">Transmembrane</keyword>
<keyword evidence="10" id="KW-1185">Reference proteome</keyword>
<dbReference type="GO" id="GO:0044284">
    <property type="term" value="C:mitochondrial crista junction"/>
    <property type="evidence" value="ECO:0007669"/>
    <property type="project" value="TreeGrafter"/>
</dbReference>
<keyword evidence="4 8" id="KW-0999">Mitochondrion inner membrane</keyword>
<evidence type="ECO:0000256" key="5">
    <source>
        <dbReference type="ARBA" id="ARBA00022989"/>
    </source>
</evidence>
<sequence length="105" mass="11142">MAASVIKGLGKLAIVGGALYVTVEHGVWSGSHQSANTFNKLTQNLTMHDDYLKQVPSVSDTSSLVKTSWNSGVQTVCSSVANSPEIVSGWTKQLVSSVFPSEDDK</sequence>
<evidence type="ECO:0000256" key="3">
    <source>
        <dbReference type="ARBA" id="ARBA00022692"/>
    </source>
</evidence>
<dbReference type="Proteomes" id="UP000230750">
    <property type="component" value="Unassembled WGS sequence"/>
</dbReference>
<protein>
    <recommendedName>
        <fullName evidence="8">MICOS complex subunit MIC13</fullName>
    </recommendedName>
</protein>
<dbReference type="STRING" id="307972.A0A2G8KMQ3"/>
<evidence type="ECO:0000256" key="7">
    <source>
        <dbReference type="ARBA" id="ARBA00023136"/>
    </source>
</evidence>
<comment type="function">
    <text evidence="8">Component of the MICOS complex, a large protein complex of the mitochondrial inner membrane that plays crucial roles in the maintenance of crista junctions, inner membrane architecture, and formation of contact sites to the outer membrane.</text>
</comment>
<keyword evidence="5" id="KW-1133">Transmembrane helix</keyword>
<dbReference type="PANTHER" id="PTHR31816:SF3">
    <property type="entry name" value="MICOS COMPLEX SUBUNIT MIC13"/>
    <property type="match status" value="1"/>
</dbReference>
<evidence type="ECO:0000256" key="6">
    <source>
        <dbReference type="ARBA" id="ARBA00023128"/>
    </source>
</evidence>
<dbReference type="GO" id="GO:0042407">
    <property type="term" value="P:cristae formation"/>
    <property type="evidence" value="ECO:0007669"/>
    <property type="project" value="TreeGrafter"/>
</dbReference>
<evidence type="ECO:0000256" key="2">
    <source>
        <dbReference type="ARBA" id="ARBA00006771"/>
    </source>
</evidence>
<comment type="subcellular location">
    <subcellularLocation>
        <location evidence="1 8">Mitochondrion inner membrane</location>
        <topology evidence="1 8">Single-pass membrane protein</topology>
    </subcellularLocation>
</comment>
<dbReference type="Pfam" id="PF15884">
    <property type="entry name" value="QIL1"/>
    <property type="match status" value="1"/>
</dbReference>
<dbReference type="PANTHER" id="PTHR31816">
    <property type="entry name" value="MICOS COMPLEX SUBUNIT MIC13"/>
    <property type="match status" value="1"/>
</dbReference>
<evidence type="ECO:0000313" key="10">
    <source>
        <dbReference type="Proteomes" id="UP000230750"/>
    </source>
</evidence>
<keyword evidence="6 8" id="KW-0496">Mitochondrion</keyword>
<evidence type="ECO:0000256" key="1">
    <source>
        <dbReference type="ARBA" id="ARBA00004434"/>
    </source>
</evidence>
<proteinExistence type="inferred from homology"/>
<dbReference type="EMBL" id="MRZV01000472">
    <property type="protein sequence ID" value="PIK49292.1"/>
    <property type="molecule type" value="Genomic_DNA"/>
</dbReference>
<evidence type="ECO:0000313" key="9">
    <source>
        <dbReference type="EMBL" id="PIK49292.1"/>
    </source>
</evidence>
<comment type="caution">
    <text evidence="9">The sequence shown here is derived from an EMBL/GenBank/DDBJ whole genome shotgun (WGS) entry which is preliminary data.</text>
</comment>
<dbReference type="AlphaFoldDB" id="A0A2G8KMQ3"/>
<dbReference type="GO" id="GO:0061617">
    <property type="term" value="C:MICOS complex"/>
    <property type="evidence" value="ECO:0007669"/>
    <property type="project" value="UniProtKB-UniRule"/>
</dbReference>
<dbReference type="OrthoDB" id="5948578at2759"/>